<name>A0AAV5S7Z8_9BILA</name>
<proteinExistence type="predicted"/>
<accession>A0AAV5S7Z8</accession>
<dbReference type="EMBL" id="BTSX01000001">
    <property type="protein sequence ID" value="GMS78798.1"/>
    <property type="molecule type" value="Genomic_DNA"/>
</dbReference>
<evidence type="ECO:0000313" key="3">
    <source>
        <dbReference type="EMBL" id="GMS78798.1"/>
    </source>
</evidence>
<gene>
    <name evidence="3" type="ORF">PENTCL1PPCAC_973</name>
</gene>
<protein>
    <recommendedName>
        <fullName evidence="2">Apple domain-containing protein</fullName>
    </recommendedName>
</protein>
<evidence type="ECO:0000313" key="4">
    <source>
        <dbReference type="Proteomes" id="UP001432027"/>
    </source>
</evidence>
<feature type="non-terminal residue" evidence="3">
    <location>
        <position position="195"/>
    </location>
</feature>
<comment type="caution">
    <text evidence="3">The sequence shown here is derived from an EMBL/GenBank/DDBJ whole genome shotgun (WGS) entry which is preliminary data.</text>
</comment>
<keyword evidence="4" id="KW-1185">Reference proteome</keyword>
<reference evidence="3" key="1">
    <citation type="submission" date="2023-10" db="EMBL/GenBank/DDBJ databases">
        <title>Genome assembly of Pristionchus species.</title>
        <authorList>
            <person name="Yoshida K."/>
            <person name="Sommer R.J."/>
        </authorList>
    </citation>
    <scope>NUCLEOTIDE SEQUENCE</scope>
    <source>
        <strain evidence="3">RS0144</strain>
    </source>
</reference>
<sequence length="195" mass="21167">MSMLLSYWIIGIAEATSCYLPSTPLTPYNVLEIAKVETQRGCEVLCDAQTTCAGFSFKDSTFSSSCVLLSTSIPNANCAIPTEIMLKTITGCVARTNITAEFGVDPCIDEMAPMVLQIGKPGPICPISNGKVYIIRAIDETGRRHTFDNDIMSWMEKSGDMWLYRFDMNPYPQTVIPIIAATCAIAGGVKCPCAP</sequence>
<keyword evidence="1" id="KW-0732">Signal</keyword>
<feature type="chain" id="PRO_5043899122" description="Apple domain-containing protein" evidence="1">
    <location>
        <begin position="16"/>
        <end position="195"/>
    </location>
</feature>
<evidence type="ECO:0000259" key="2">
    <source>
        <dbReference type="PROSITE" id="PS50948"/>
    </source>
</evidence>
<dbReference type="AlphaFoldDB" id="A0AAV5S7Z8"/>
<dbReference type="PROSITE" id="PS50948">
    <property type="entry name" value="PAN"/>
    <property type="match status" value="1"/>
</dbReference>
<dbReference type="InterPro" id="IPR003609">
    <property type="entry name" value="Pan_app"/>
</dbReference>
<feature type="domain" description="Apple" evidence="2">
    <location>
        <begin position="18"/>
        <end position="78"/>
    </location>
</feature>
<dbReference type="Proteomes" id="UP001432027">
    <property type="component" value="Unassembled WGS sequence"/>
</dbReference>
<organism evidence="3 4">
    <name type="scientific">Pristionchus entomophagus</name>
    <dbReference type="NCBI Taxonomy" id="358040"/>
    <lineage>
        <taxon>Eukaryota</taxon>
        <taxon>Metazoa</taxon>
        <taxon>Ecdysozoa</taxon>
        <taxon>Nematoda</taxon>
        <taxon>Chromadorea</taxon>
        <taxon>Rhabditida</taxon>
        <taxon>Rhabditina</taxon>
        <taxon>Diplogasteromorpha</taxon>
        <taxon>Diplogasteroidea</taxon>
        <taxon>Neodiplogasteridae</taxon>
        <taxon>Pristionchus</taxon>
    </lineage>
</organism>
<evidence type="ECO:0000256" key="1">
    <source>
        <dbReference type="SAM" id="SignalP"/>
    </source>
</evidence>
<feature type="signal peptide" evidence="1">
    <location>
        <begin position="1"/>
        <end position="15"/>
    </location>
</feature>